<reference evidence="2" key="1">
    <citation type="journal article" date="2020" name="Cell">
        <title>Large-Scale Comparative Analyses of Tick Genomes Elucidate Their Genetic Diversity and Vector Capacities.</title>
        <authorList>
            <consortium name="Tick Genome and Microbiome Consortium (TIGMIC)"/>
            <person name="Jia N."/>
            <person name="Wang J."/>
            <person name="Shi W."/>
            <person name="Du L."/>
            <person name="Sun Y."/>
            <person name="Zhan W."/>
            <person name="Jiang J.F."/>
            <person name="Wang Q."/>
            <person name="Zhang B."/>
            <person name="Ji P."/>
            <person name="Bell-Sakyi L."/>
            <person name="Cui X.M."/>
            <person name="Yuan T.T."/>
            <person name="Jiang B.G."/>
            <person name="Yang W.F."/>
            <person name="Lam T.T."/>
            <person name="Chang Q.C."/>
            <person name="Ding S.J."/>
            <person name="Wang X.J."/>
            <person name="Zhu J.G."/>
            <person name="Ruan X.D."/>
            <person name="Zhao L."/>
            <person name="Wei J.T."/>
            <person name="Ye R.Z."/>
            <person name="Que T.C."/>
            <person name="Du C.H."/>
            <person name="Zhou Y.H."/>
            <person name="Cheng J.X."/>
            <person name="Dai P.F."/>
            <person name="Guo W.B."/>
            <person name="Han X.H."/>
            <person name="Huang E.J."/>
            <person name="Li L.F."/>
            <person name="Wei W."/>
            <person name="Gao Y.C."/>
            <person name="Liu J.Z."/>
            <person name="Shao H.Z."/>
            <person name="Wang X."/>
            <person name="Wang C.C."/>
            <person name="Yang T.C."/>
            <person name="Huo Q.B."/>
            <person name="Li W."/>
            <person name="Chen H.Y."/>
            <person name="Chen S.E."/>
            <person name="Zhou L.G."/>
            <person name="Ni X.B."/>
            <person name="Tian J.H."/>
            <person name="Sheng Y."/>
            <person name="Liu T."/>
            <person name="Pan Y.S."/>
            <person name="Xia L.Y."/>
            <person name="Li J."/>
            <person name="Zhao F."/>
            <person name="Cao W.C."/>
        </authorList>
    </citation>
    <scope>NUCLEOTIDE SEQUENCE</scope>
    <source>
        <strain evidence="2">Rsan-2018</strain>
    </source>
</reference>
<protein>
    <submittedName>
        <fullName evidence="2">Uncharacterized protein</fullName>
    </submittedName>
</protein>
<name>A0A9D4SPB5_RHISA</name>
<keyword evidence="3" id="KW-1185">Reference proteome</keyword>
<comment type="caution">
    <text evidence="2">The sequence shown here is derived from an EMBL/GenBank/DDBJ whole genome shotgun (WGS) entry which is preliminary data.</text>
</comment>
<reference evidence="2" key="2">
    <citation type="submission" date="2021-09" db="EMBL/GenBank/DDBJ databases">
        <authorList>
            <person name="Jia N."/>
            <person name="Wang J."/>
            <person name="Shi W."/>
            <person name="Du L."/>
            <person name="Sun Y."/>
            <person name="Zhan W."/>
            <person name="Jiang J."/>
            <person name="Wang Q."/>
            <person name="Zhang B."/>
            <person name="Ji P."/>
            <person name="Sakyi L.B."/>
            <person name="Cui X."/>
            <person name="Yuan T."/>
            <person name="Jiang B."/>
            <person name="Yang W."/>
            <person name="Lam T.T.-Y."/>
            <person name="Chang Q."/>
            <person name="Ding S."/>
            <person name="Wang X."/>
            <person name="Zhu J."/>
            <person name="Ruan X."/>
            <person name="Zhao L."/>
            <person name="Wei J."/>
            <person name="Que T."/>
            <person name="Du C."/>
            <person name="Cheng J."/>
            <person name="Dai P."/>
            <person name="Han X."/>
            <person name="Huang E."/>
            <person name="Gao Y."/>
            <person name="Liu J."/>
            <person name="Shao H."/>
            <person name="Ye R."/>
            <person name="Li L."/>
            <person name="Wei W."/>
            <person name="Wang X."/>
            <person name="Wang C."/>
            <person name="Huo Q."/>
            <person name="Li W."/>
            <person name="Guo W."/>
            <person name="Chen H."/>
            <person name="Chen S."/>
            <person name="Zhou L."/>
            <person name="Zhou L."/>
            <person name="Ni X."/>
            <person name="Tian J."/>
            <person name="Zhou Y."/>
            <person name="Sheng Y."/>
            <person name="Liu T."/>
            <person name="Pan Y."/>
            <person name="Xia L."/>
            <person name="Li J."/>
            <person name="Zhao F."/>
            <person name="Cao W."/>
        </authorList>
    </citation>
    <scope>NUCLEOTIDE SEQUENCE</scope>
    <source>
        <strain evidence="2">Rsan-2018</strain>
        <tissue evidence="2">Larvae</tissue>
    </source>
</reference>
<evidence type="ECO:0000256" key="1">
    <source>
        <dbReference type="SAM" id="MobiDB-lite"/>
    </source>
</evidence>
<dbReference type="Proteomes" id="UP000821837">
    <property type="component" value="Chromosome 8"/>
</dbReference>
<evidence type="ECO:0000313" key="3">
    <source>
        <dbReference type="Proteomes" id="UP000821837"/>
    </source>
</evidence>
<proteinExistence type="predicted"/>
<sequence>MVVGTAPRRPRGVPTTEPARALPESAAVPSKSRGHQRAYKGPKPYITNRLCGRVAWALRYSTPFGGLKPGLGGSIHVEDVYENARCYAL</sequence>
<gene>
    <name evidence="2" type="ORF">HPB52_004453</name>
</gene>
<dbReference type="AlphaFoldDB" id="A0A9D4SPB5"/>
<dbReference type="EMBL" id="JABSTV010001254">
    <property type="protein sequence ID" value="KAH7939008.1"/>
    <property type="molecule type" value="Genomic_DNA"/>
</dbReference>
<accession>A0A9D4SPB5</accession>
<feature type="region of interest" description="Disordered" evidence="1">
    <location>
        <begin position="1"/>
        <end position="41"/>
    </location>
</feature>
<evidence type="ECO:0000313" key="2">
    <source>
        <dbReference type="EMBL" id="KAH7939008.1"/>
    </source>
</evidence>
<organism evidence="2 3">
    <name type="scientific">Rhipicephalus sanguineus</name>
    <name type="common">Brown dog tick</name>
    <name type="synonym">Ixodes sanguineus</name>
    <dbReference type="NCBI Taxonomy" id="34632"/>
    <lineage>
        <taxon>Eukaryota</taxon>
        <taxon>Metazoa</taxon>
        <taxon>Ecdysozoa</taxon>
        <taxon>Arthropoda</taxon>
        <taxon>Chelicerata</taxon>
        <taxon>Arachnida</taxon>
        <taxon>Acari</taxon>
        <taxon>Parasitiformes</taxon>
        <taxon>Ixodida</taxon>
        <taxon>Ixodoidea</taxon>
        <taxon>Ixodidae</taxon>
        <taxon>Rhipicephalinae</taxon>
        <taxon>Rhipicephalus</taxon>
        <taxon>Rhipicephalus</taxon>
    </lineage>
</organism>